<evidence type="ECO:0008006" key="3">
    <source>
        <dbReference type="Google" id="ProtNLM"/>
    </source>
</evidence>
<evidence type="ECO:0000313" key="2">
    <source>
        <dbReference type="Proteomes" id="UP000179014"/>
    </source>
</evidence>
<dbReference type="Proteomes" id="UP000179014">
    <property type="component" value="Unassembled WGS sequence"/>
</dbReference>
<proteinExistence type="predicted"/>
<sequence length="397" mass="45464">MKKKGTGRTGAQAIESRLIKVLSRLKVPGKVTVQDIKDIIWNERDPHLSSRLIFALLEESNVADKDSHEVTDVIMEAWNFYPHESLNGLSPNEMMERATGNVNDKSKGELSERRDFYDVFAEQFPKETKVVNVGEHKWQFEFPTAIQRLRGMWEDLNESDDFDDEEEGEDDNFPGGDEFDGMSPYFFDGVVDFARELFEENGEYKKARVLLERSIAAGRMLLPPSFAVGKDRLPWGYLDNRPYLRLLAEYAQLVESMDGPSRAVPLYEELIALNPNDNQGIRSLLATAYIKTNQLEKLCELTKGYPDDLMPELMMGNILVLIKLDRLDEAKVAIKENAKHCKHLYKEILKTEHTQPELTEGRVTVGGDDEAWLYWDAQGTYWMSTPGAREFLRKVIG</sequence>
<accession>A0A1F6BSU2</accession>
<gene>
    <name evidence="1" type="ORF">A2118_00790</name>
</gene>
<dbReference type="InterPro" id="IPR011990">
    <property type="entry name" value="TPR-like_helical_dom_sf"/>
</dbReference>
<organism evidence="1 2">
    <name type="scientific">Candidatus Kaiserbacteria bacterium GWA2_50_9</name>
    <dbReference type="NCBI Taxonomy" id="1798474"/>
    <lineage>
        <taxon>Bacteria</taxon>
        <taxon>Candidatus Kaiseribacteriota</taxon>
    </lineage>
</organism>
<dbReference type="AlphaFoldDB" id="A0A1F6BSU2"/>
<name>A0A1F6BSU2_9BACT</name>
<dbReference type="Gene3D" id="1.25.40.10">
    <property type="entry name" value="Tetratricopeptide repeat domain"/>
    <property type="match status" value="1"/>
</dbReference>
<protein>
    <recommendedName>
        <fullName evidence="3">Tetratricopeptide repeat protein</fullName>
    </recommendedName>
</protein>
<comment type="caution">
    <text evidence="1">The sequence shown here is derived from an EMBL/GenBank/DDBJ whole genome shotgun (WGS) entry which is preliminary data.</text>
</comment>
<reference evidence="1 2" key="1">
    <citation type="journal article" date="2016" name="Nat. Commun.">
        <title>Thousands of microbial genomes shed light on interconnected biogeochemical processes in an aquifer system.</title>
        <authorList>
            <person name="Anantharaman K."/>
            <person name="Brown C.T."/>
            <person name="Hug L.A."/>
            <person name="Sharon I."/>
            <person name="Castelle C.J."/>
            <person name="Probst A.J."/>
            <person name="Thomas B.C."/>
            <person name="Singh A."/>
            <person name="Wilkins M.J."/>
            <person name="Karaoz U."/>
            <person name="Brodie E.L."/>
            <person name="Williams K.H."/>
            <person name="Hubbard S.S."/>
            <person name="Banfield J.F."/>
        </authorList>
    </citation>
    <scope>NUCLEOTIDE SEQUENCE [LARGE SCALE GENOMIC DNA]</scope>
</reference>
<dbReference type="EMBL" id="MFKN01000037">
    <property type="protein sequence ID" value="OGG39903.1"/>
    <property type="molecule type" value="Genomic_DNA"/>
</dbReference>
<dbReference type="STRING" id="1798474.A2118_00790"/>
<evidence type="ECO:0000313" key="1">
    <source>
        <dbReference type="EMBL" id="OGG39903.1"/>
    </source>
</evidence>